<proteinExistence type="predicted"/>
<evidence type="ECO:0000259" key="1">
    <source>
        <dbReference type="SMART" id="SM00769"/>
    </source>
</evidence>
<dbReference type="PROSITE" id="PS51257">
    <property type="entry name" value="PROKAR_LIPOPROTEIN"/>
    <property type="match status" value="1"/>
</dbReference>
<dbReference type="Pfam" id="PF03168">
    <property type="entry name" value="LEA_2"/>
    <property type="match status" value="1"/>
</dbReference>
<gene>
    <name evidence="2" type="ORF">MLAUSG7_1039</name>
</gene>
<dbReference type="GeneID" id="65883837"/>
<dbReference type="Proteomes" id="UP000679213">
    <property type="component" value="Chromosome I"/>
</dbReference>
<dbReference type="InterPro" id="IPR013990">
    <property type="entry name" value="WHy-dom"/>
</dbReference>
<name>A0A8D6Q0F2_9EURY</name>
<dbReference type="RefSeq" id="WP_214399407.1">
    <property type="nucleotide sequence ID" value="NZ_LR792632.1"/>
</dbReference>
<accession>A0A8D6Q0F2</accession>
<dbReference type="AlphaFoldDB" id="A0A8D6Q0F2"/>
<feature type="domain" description="Water stress and hypersensitive response" evidence="1">
    <location>
        <begin position="28"/>
        <end position="145"/>
    </location>
</feature>
<evidence type="ECO:0000313" key="3">
    <source>
        <dbReference type="Proteomes" id="UP000679213"/>
    </source>
</evidence>
<dbReference type="KEGG" id="mesg:MLAUSG7_1039"/>
<organism evidence="2 3">
    <name type="scientific">Methanocaldococcus lauensis</name>
    <dbReference type="NCBI Taxonomy" id="2546128"/>
    <lineage>
        <taxon>Archaea</taxon>
        <taxon>Methanobacteriati</taxon>
        <taxon>Methanobacteriota</taxon>
        <taxon>Methanomada group</taxon>
        <taxon>Methanococci</taxon>
        <taxon>Methanococcales</taxon>
        <taxon>Methanocaldococcaceae</taxon>
        <taxon>Methanocaldococcus</taxon>
    </lineage>
</organism>
<reference evidence="2 3" key="1">
    <citation type="submission" date="2020-04" db="EMBL/GenBank/DDBJ databases">
        <authorList>
            <consortium name="Genoscope - CEA"/>
            <person name="William W."/>
        </authorList>
    </citation>
    <scope>NUCLEOTIDE SEQUENCE [LARGE SCALE GENOMIC DNA]</scope>
    <source>
        <strain evidence="2 3">SG7</strain>
    </source>
</reference>
<dbReference type="SMART" id="SM00769">
    <property type="entry name" value="WHy"/>
    <property type="match status" value="1"/>
</dbReference>
<keyword evidence="3" id="KW-1185">Reference proteome</keyword>
<sequence>MVIKKIFFILIPMIIVVGTSGCLEQPKVEIVSQKIQKLNADNTKIEIQVLVSNPNPIGITINKISFDIYALVNGEKVYLGHGEQRNIKITSGNNTFTLPIEISNKKLIEVAVKGKSTKIPIEIKGNISINLIVTTVSIPIDIQQEIDVSAIVKEEMLNQLSNLNNLNTNQIQSVTQ</sequence>
<dbReference type="Gene3D" id="2.60.40.1820">
    <property type="match status" value="1"/>
</dbReference>
<dbReference type="GO" id="GO:0009269">
    <property type="term" value="P:response to desiccation"/>
    <property type="evidence" value="ECO:0007669"/>
    <property type="project" value="InterPro"/>
</dbReference>
<dbReference type="InterPro" id="IPR004864">
    <property type="entry name" value="LEA_2"/>
</dbReference>
<dbReference type="SUPFAM" id="SSF117070">
    <property type="entry name" value="LEA14-like"/>
    <property type="match status" value="1"/>
</dbReference>
<evidence type="ECO:0000313" key="2">
    <source>
        <dbReference type="EMBL" id="CAB3289068.1"/>
    </source>
</evidence>
<protein>
    <submittedName>
        <fullName evidence="2">Water Stress and Hypersensitive response domain protein</fullName>
    </submittedName>
</protein>
<dbReference type="EMBL" id="LR792632">
    <property type="protein sequence ID" value="CAB3289068.1"/>
    <property type="molecule type" value="Genomic_DNA"/>
</dbReference>